<keyword evidence="4" id="KW-1185">Reference proteome</keyword>
<dbReference type="AlphaFoldDB" id="A0A1X6MQ78"/>
<dbReference type="PANTHER" id="PTHR45527">
    <property type="entry name" value="NONRIBOSOMAL PEPTIDE SYNTHETASE"/>
    <property type="match status" value="1"/>
</dbReference>
<dbReference type="InterPro" id="IPR045851">
    <property type="entry name" value="AMP-bd_C_sf"/>
</dbReference>
<organism evidence="3 4">
    <name type="scientific">Postia placenta MAD-698-R-SB12</name>
    <dbReference type="NCBI Taxonomy" id="670580"/>
    <lineage>
        <taxon>Eukaryota</taxon>
        <taxon>Fungi</taxon>
        <taxon>Dikarya</taxon>
        <taxon>Basidiomycota</taxon>
        <taxon>Agaricomycotina</taxon>
        <taxon>Agaricomycetes</taxon>
        <taxon>Polyporales</taxon>
        <taxon>Adustoporiaceae</taxon>
        <taxon>Rhodonia</taxon>
    </lineage>
</organism>
<dbReference type="PRINTS" id="PR00154">
    <property type="entry name" value="AMPBINDING"/>
</dbReference>
<sequence>MPHPKDFFAVNAHDLRGFLDVLQCLYSLWLSAPKPPTREIRDRSAESSLSVAFPLVTPAYRLQATEDVRDASVVFGSSAAVPYDTIHDAFLAHVGMPTELVAIVDHGGDSMTYRELERLSGRLSAWLRSNGVGQGARVFLLIERSIAQIVAILAVLRAGAAYLSISESPFATLVPVAVLPHDSAYIIYTSGTTGRPKGVIVSHSNVCNLLCLSPGNLGIRPGTRVSQLLNVAFDMCAWEILGCLMNGGTLHLRGPHRQDWINVLKTVDVVISTPSILEQHDPADYPNIRVVATAGEPCPQSLADRWAQRAIPTPNNAVYILDAEMRPVPRGMPGIMWAGGRGVCMGYLNRPDLTRDKFLRDPFLVQGGMMYNTGDIGKLQEGGQLIHLGRVDDQVKIKGFRVELDGVTAAVRACPGIESACALLIGQDLWAFYSPTCVPTEEIRTTVVASQPYYAVPCKYHALSVMPLTT</sequence>
<dbReference type="GO" id="GO:0031177">
    <property type="term" value="F:phosphopantetheine binding"/>
    <property type="evidence" value="ECO:0007669"/>
    <property type="project" value="TreeGrafter"/>
</dbReference>
<dbReference type="Pfam" id="PF00501">
    <property type="entry name" value="AMP-binding"/>
    <property type="match status" value="2"/>
</dbReference>
<dbReference type="InterPro" id="IPR020845">
    <property type="entry name" value="AMP-binding_CS"/>
</dbReference>
<dbReference type="EMBL" id="KZ110604">
    <property type="protein sequence ID" value="OSX58538.1"/>
    <property type="molecule type" value="Genomic_DNA"/>
</dbReference>
<dbReference type="GO" id="GO:0044550">
    <property type="term" value="P:secondary metabolite biosynthetic process"/>
    <property type="evidence" value="ECO:0007669"/>
    <property type="project" value="TreeGrafter"/>
</dbReference>
<dbReference type="InterPro" id="IPR042099">
    <property type="entry name" value="ANL_N_sf"/>
</dbReference>
<dbReference type="RefSeq" id="XP_024335332.1">
    <property type="nucleotide sequence ID" value="XM_024486664.1"/>
</dbReference>
<dbReference type="InterPro" id="IPR020459">
    <property type="entry name" value="AMP-binding"/>
</dbReference>
<dbReference type="GeneID" id="36331613"/>
<proteinExistence type="predicted"/>
<dbReference type="Proteomes" id="UP000194127">
    <property type="component" value="Unassembled WGS sequence"/>
</dbReference>
<reference evidence="3 4" key="1">
    <citation type="submission" date="2017-04" db="EMBL/GenBank/DDBJ databases">
        <title>Genome Sequence of the Model Brown-Rot Fungus Postia placenta SB12.</title>
        <authorList>
            <consortium name="DOE Joint Genome Institute"/>
            <person name="Gaskell J."/>
            <person name="Kersten P."/>
            <person name="Larrondo L.F."/>
            <person name="Canessa P."/>
            <person name="Martinez D."/>
            <person name="Hibbett D."/>
            <person name="Schmoll M."/>
            <person name="Kubicek C.P."/>
            <person name="Martinez A.T."/>
            <person name="Yadav J."/>
            <person name="Master E."/>
            <person name="Magnuson J.K."/>
            <person name="James T."/>
            <person name="Yaver D."/>
            <person name="Berka R."/>
            <person name="Labutti K."/>
            <person name="Lipzen A."/>
            <person name="Aerts A."/>
            <person name="Barry K."/>
            <person name="Henrissat B."/>
            <person name="Blanchette R."/>
            <person name="Grigoriev I."/>
            <person name="Cullen D."/>
        </authorList>
    </citation>
    <scope>NUCLEOTIDE SEQUENCE [LARGE SCALE GENOMIC DNA]</scope>
    <source>
        <strain evidence="3 4">MAD-698-R-SB12</strain>
    </source>
</reference>
<feature type="domain" description="AMP-dependent synthetase/ligase" evidence="2">
    <location>
        <begin position="175"/>
        <end position="309"/>
    </location>
</feature>
<name>A0A1X6MQ78_9APHY</name>
<dbReference type="GO" id="GO:0043041">
    <property type="term" value="P:amino acid activation for nonribosomal peptide biosynthetic process"/>
    <property type="evidence" value="ECO:0007669"/>
    <property type="project" value="TreeGrafter"/>
</dbReference>
<evidence type="ECO:0000313" key="3">
    <source>
        <dbReference type="EMBL" id="OSX58538.1"/>
    </source>
</evidence>
<dbReference type="STRING" id="670580.A0A1X6MQ78"/>
<dbReference type="PANTHER" id="PTHR45527:SF1">
    <property type="entry name" value="FATTY ACID SYNTHASE"/>
    <property type="match status" value="1"/>
</dbReference>
<dbReference type="Gene3D" id="3.30.300.30">
    <property type="match status" value="1"/>
</dbReference>
<dbReference type="PROSITE" id="PS00455">
    <property type="entry name" value="AMP_BINDING"/>
    <property type="match status" value="1"/>
</dbReference>
<evidence type="ECO:0000259" key="2">
    <source>
        <dbReference type="Pfam" id="PF00501"/>
    </source>
</evidence>
<evidence type="ECO:0000256" key="1">
    <source>
        <dbReference type="ARBA" id="ARBA00023268"/>
    </source>
</evidence>
<dbReference type="InterPro" id="IPR000873">
    <property type="entry name" value="AMP-dep_synth/lig_dom"/>
</dbReference>
<accession>A0A1X6MQ78</accession>
<keyword evidence="1" id="KW-0511">Multifunctional enzyme</keyword>
<gene>
    <name evidence="3" type="ORF">POSPLADRAFT_1152531</name>
</gene>
<dbReference type="GO" id="GO:0005737">
    <property type="term" value="C:cytoplasm"/>
    <property type="evidence" value="ECO:0007669"/>
    <property type="project" value="TreeGrafter"/>
</dbReference>
<dbReference type="OrthoDB" id="416786at2759"/>
<dbReference type="Gene3D" id="3.40.50.12780">
    <property type="entry name" value="N-terminal domain of ligase-like"/>
    <property type="match status" value="3"/>
</dbReference>
<evidence type="ECO:0000313" key="4">
    <source>
        <dbReference type="Proteomes" id="UP000194127"/>
    </source>
</evidence>
<feature type="domain" description="AMP-dependent synthetase/ligase" evidence="2">
    <location>
        <begin position="99"/>
        <end position="165"/>
    </location>
</feature>
<dbReference type="SUPFAM" id="SSF56801">
    <property type="entry name" value="Acetyl-CoA synthetase-like"/>
    <property type="match status" value="1"/>
</dbReference>
<protein>
    <recommendedName>
        <fullName evidence="2">AMP-dependent synthetase/ligase domain-containing protein</fullName>
    </recommendedName>
</protein>